<dbReference type="InterPro" id="IPR011990">
    <property type="entry name" value="TPR-like_helical_dom_sf"/>
</dbReference>
<evidence type="ECO:0000256" key="1">
    <source>
        <dbReference type="SAM" id="Coils"/>
    </source>
</evidence>
<proteinExistence type="predicted"/>
<keyword evidence="3" id="KW-1185">Reference proteome</keyword>
<dbReference type="OrthoDB" id="2957368at2"/>
<evidence type="ECO:0000313" key="2">
    <source>
        <dbReference type="EMBL" id="KEK21151.1"/>
    </source>
</evidence>
<dbReference type="RefSeq" id="WP_034636174.1">
    <property type="nucleotide sequence ID" value="NZ_CBCSJC010000001.1"/>
</dbReference>
<keyword evidence="1" id="KW-0175">Coiled coil</keyword>
<gene>
    <name evidence="2" type="ORF">BAMA_10205</name>
</gene>
<evidence type="ECO:0000313" key="3">
    <source>
        <dbReference type="Proteomes" id="UP000027822"/>
    </source>
</evidence>
<keyword evidence="2" id="KW-0808">Transferase</keyword>
<dbReference type="Gene3D" id="1.25.40.10">
    <property type="entry name" value="Tetratricopeptide repeat domain"/>
    <property type="match status" value="1"/>
</dbReference>
<dbReference type="STRING" id="574376.BAMA_10205"/>
<dbReference type="Proteomes" id="UP000027822">
    <property type="component" value="Unassembled WGS sequence"/>
</dbReference>
<dbReference type="SUPFAM" id="SSF48452">
    <property type="entry name" value="TPR-like"/>
    <property type="match status" value="1"/>
</dbReference>
<name>A0A073K3I0_9BACI</name>
<dbReference type="Pfam" id="PF18801">
    <property type="entry name" value="RapH_N"/>
    <property type="match status" value="1"/>
</dbReference>
<dbReference type="AlphaFoldDB" id="A0A073K3I0"/>
<comment type="caution">
    <text evidence="2">The sequence shown here is derived from an EMBL/GenBank/DDBJ whole genome shotgun (WGS) entry which is preliminary data.</text>
</comment>
<sequence length="370" mass="43958">MFTSTRNERITQLLNEWYIEIRSRRLQEAQCLKEQIDIQINRLKEEVDESMQDQNLLLYYSLLDFRFNYLADNLNVSKDSFDKIEAFNVPMDNFLSYYYHFFKAIHCDAIGNYMLAKEHYYKAEELLRYVPDELEKAEFYYKMGYSHYDNQRGLQAIKEVTKAKDIFSNNAGYETNVAFCDNMLGLACIHLKEWELAEEHLTSAMDKFQKIGEENFILIVRHNLGWLYANQNLSELAIRYLSEVIEKTPKQFRAIYVKAKEHYKLKEHEAATELIEKGLAICNDLQNEGYLHHFKILKALNENIPAEELEKIVIKGIAYFDREELYEYKQEYEEKLAVKFYEEDNHKKASSYFYGSTQSKQNSLNKGALR</sequence>
<dbReference type="eggNOG" id="COG0457">
    <property type="taxonomic scope" value="Bacteria"/>
</dbReference>
<accession>A0A073K3I0</accession>
<dbReference type="SMART" id="SM00028">
    <property type="entry name" value="TPR"/>
    <property type="match status" value="5"/>
</dbReference>
<keyword evidence="2" id="KW-0418">Kinase</keyword>
<feature type="coiled-coil region" evidence="1">
    <location>
        <begin position="26"/>
        <end position="53"/>
    </location>
</feature>
<dbReference type="Pfam" id="PF13424">
    <property type="entry name" value="TPR_12"/>
    <property type="match status" value="1"/>
</dbReference>
<reference evidence="2 3" key="1">
    <citation type="submission" date="2014-06" db="EMBL/GenBank/DDBJ databases">
        <title>Draft genome sequence of Bacillus manliponensis JCM 15802 (MCCC 1A00708).</title>
        <authorList>
            <person name="Lai Q."/>
            <person name="Liu Y."/>
            <person name="Shao Z."/>
        </authorList>
    </citation>
    <scope>NUCLEOTIDE SEQUENCE [LARGE SCALE GENOMIC DNA]</scope>
    <source>
        <strain evidence="2 3">JCM 15802</strain>
    </source>
</reference>
<dbReference type="InterPro" id="IPR019734">
    <property type="entry name" value="TPR_rpt"/>
</dbReference>
<organism evidence="2 3">
    <name type="scientific">Bacillus manliponensis</name>
    <dbReference type="NCBI Taxonomy" id="574376"/>
    <lineage>
        <taxon>Bacteria</taxon>
        <taxon>Bacillati</taxon>
        <taxon>Bacillota</taxon>
        <taxon>Bacilli</taxon>
        <taxon>Bacillales</taxon>
        <taxon>Bacillaceae</taxon>
        <taxon>Bacillus</taxon>
        <taxon>Bacillus cereus group</taxon>
    </lineage>
</organism>
<dbReference type="EMBL" id="JOTN01000002">
    <property type="protein sequence ID" value="KEK21151.1"/>
    <property type="molecule type" value="Genomic_DNA"/>
</dbReference>
<dbReference type="GO" id="GO:0016301">
    <property type="term" value="F:kinase activity"/>
    <property type="evidence" value="ECO:0007669"/>
    <property type="project" value="UniProtKB-KW"/>
</dbReference>
<protein>
    <submittedName>
        <fullName evidence="2">Histidine kinase</fullName>
    </submittedName>
</protein>